<keyword evidence="2" id="KW-0812">Transmembrane</keyword>
<name>A0A6L9W4C1_9ACTN</name>
<feature type="transmembrane region" description="Helical" evidence="2">
    <location>
        <begin position="139"/>
        <end position="162"/>
    </location>
</feature>
<reference evidence="3 4" key="1">
    <citation type="submission" date="2019-12" db="EMBL/GenBank/DDBJ databases">
        <title>the WGS of Blastococcus saxobsidens 67B17.</title>
        <authorList>
            <person name="Jiang Z."/>
        </authorList>
    </citation>
    <scope>NUCLEOTIDE SEQUENCE [LARGE SCALE GENOMIC DNA]</scope>
    <source>
        <strain evidence="3 4">67B17</strain>
    </source>
</reference>
<keyword evidence="2" id="KW-0472">Membrane</keyword>
<sequence length="272" mass="28393">MTSARLRWGALLWLLTLQFFVLETLAEARYEGPYSRVDDVISALGAADSAGRQLMNASFVVQAALIVGGGLLLRPALRGAAARVTPWLLGAAAVGVLLVGVFPTDGNGTMHAIGAVLYLVGGGLGLIALAYAVRPRSELLGTTVVLLGMLATAATIFFLTGVTGFLGEGGTERVAAYPLPIALALTGATLAWTGRRGDEQPVETSLRAEREQEAARRAEQARARDAALEAATRRPTPAVTPESATTTGTTTGTTAEPEDIDPEDPWAPTSRR</sequence>
<dbReference type="Proteomes" id="UP000479241">
    <property type="component" value="Unassembled WGS sequence"/>
</dbReference>
<feature type="region of interest" description="Disordered" evidence="1">
    <location>
        <begin position="214"/>
        <end position="272"/>
    </location>
</feature>
<organism evidence="3 4">
    <name type="scientific">Blastococcus saxobsidens</name>
    <dbReference type="NCBI Taxonomy" id="138336"/>
    <lineage>
        <taxon>Bacteria</taxon>
        <taxon>Bacillati</taxon>
        <taxon>Actinomycetota</taxon>
        <taxon>Actinomycetes</taxon>
        <taxon>Geodermatophilales</taxon>
        <taxon>Geodermatophilaceae</taxon>
        <taxon>Blastococcus</taxon>
    </lineage>
</organism>
<proteinExistence type="predicted"/>
<accession>A0A6L9W4C1</accession>
<feature type="compositionally biased region" description="Low complexity" evidence="1">
    <location>
        <begin position="245"/>
        <end position="254"/>
    </location>
</feature>
<evidence type="ECO:0000256" key="1">
    <source>
        <dbReference type="SAM" id="MobiDB-lite"/>
    </source>
</evidence>
<feature type="transmembrane region" description="Helical" evidence="2">
    <location>
        <begin position="174"/>
        <end position="192"/>
    </location>
</feature>
<dbReference type="AlphaFoldDB" id="A0A6L9W4C1"/>
<comment type="caution">
    <text evidence="3">The sequence shown here is derived from an EMBL/GenBank/DDBJ whole genome shotgun (WGS) entry which is preliminary data.</text>
</comment>
<feature type="transmembrane region" description="Helical" evidence="2">
    <location>
        <begin position="85"/>
        <end position="104"/>
    </location>
</feature>
<dbReference type="RefSeq" id="WP_163205216.1">
    <property type="nucleotide sequence ID" value="NZ_JAAGWG010000014.1"/>
</dbReference>
<evidence type="ECO:0000313" key="4">
    <source>
        <dbReference type="Proteomes" id="UP000479241"/>
    </source>
</evidence>
<evidence type="ECO:0000313" key="3">
    <source>
        <dbReference type="EMBL" id="NEK86341.1"/>
    </source>
</evidence>
<evidence type="ECO:0000256" key="2">
    <source>
        <dbReference type="SAM" id="Phobius"/>
    </source>
</evidence>
<feature type="transmembrane region" description="Helical" evidence="2">
    <location>
        <begin position="110"/>
        <end position="132"/>
    </location>
</feature>
<keyword evidence="2" id="KW-1133">Transmembrane helix</keyword>
<feature type="transmembrane region" description="Helical" evidence="2">
    <location>
        <begin position="54"/>
        <end position="73"/>
    </location>
</feature>
<dbReference type="EMBL" id="JAAGWG010000014">
    <property type="protein sequence ID" value="NEK86341.1"/>
    <property type="molecule type" value="Genomic_DNA"/>
</dbReference>
<feature type="compositionally biased region" description="Basic and acidic residues" evidence="1">
    <location>
        <begin position="214"/>
        <end position="227"/>
    </location>
</feature>
<dbReference type="InterPro" id="IPR009339">
    <property type="entry name" value="DUF998"/>
</dbReference>
<dbReference type="Pfam" id="PF06197">
    <property type="entry name" value="DUF998"/>
    <property type="match status" value="1"/>
</dbReference>
<protein>
    <submittedName>
        <fullName evidence="3">DUF998 domain-containing protein</fullName>
    </submittedName>
</protein>
<gene>
    <name evidence="3" type="ORF">GCU60_11310</name>
</gene>